<sequence length="276" mass="28846">MLNPAELDQEWLRSRLVEAGPYAALDVVGLTGSTNSDLMAAAARGAVDRTVLLAEEQAQGRGRLQRQWHSPRGYGLQLSVLLRPPVPTAVLSWVPLLTGIAAVQAVDRAAGVPACLKWPNDLLLGDEQRKAAGILGELVTGRDAPAIVIGIGLNVHHRSADLPSGSSGLPGTSLAVEGAEVDRAELAVSLLTALAELDDLWRAHGGDVSASGLADRYRARCGTLGRQVRVHLGSGSFEGTATDVDDSGRLVVRGADGSVREVSAGDVVHVRTSTVR</sequence>
<evidence type="ECO:0000259" key="6">
    <source>
        <dbReference type="PROSITE" id="PS51733"/>
    </source>
</evidence>
<accession>A0A929BCS3</accession>
<dbReference type="InterPro" id="IPR008988">
    <property type="entry name" value="Transcriptional_repressor_C"/>
</dbReference>
<keyword evidence="2" id="KW-0547">Nucleotide-binding</keyword>
<feature type="domain" description="BPL/LPL catalytic" evidence="6">
    <location>
        <begin position="24"/>
        <end position="202"/>
    </location>
</feature>
<dbReference type="PROSITE" id="PS51733">
    <property type="entry name" value="BPL_LPL_CATALYTIC"/>
    <property type="match status" value="1"/>
</dbReference>
<dbReference type="SUPFAM" id="SSF55681">
    <property type="entry name" value="Class II aaRS and biotin synthetases"/>
    <property type="match status" value="1"/>
</dbReference>
<dbReference type="AlphaFoldDB" id="A0A929BCS3"/>
<dbReference type="Pfam" id="PF03099">
    <property type="entry name" value="BPL_LplA_LipB"/>
    <property type="match status" value="1"/>
</dbReference>
<dbReference type="GO" id="GO:0005737">
    <property type="term" value="C:cytoplasm"/>
    <property type="evidence" value="ECO:0007669"/>
    <property type="project" value="TreeGrafter"/>
</dbReference>
<dbReference type="InterPro" id="IPR045864">
    <property type="entry name" value="aa-tRNA-synth_II/BPL/LPL"/>
</dbReference>
<dbReference type="Proteomes" id="UP000598360">
    <property type="component" value="Unassembled WGS sequence"/>
</dbReference>
<dbReference type="Gene3D" id="2.30.30.100">
    <property type="match status" value="1"/>
</dbReference>
<dbReference type="Gene3D" id="3.30.930.10">
    <property type="entry name" value="Bira Bifunctional Protein, Domain 2"/>
    <property type="match status" value="1"/>
</dbReference>
<evidence type="ECO:0000313" key="8">
    <source>
        <dbReference type="Proteomes" id="UP000598360"/>
    </source>
</evidence>
<dbReference type="PANTHER" id="PTHR12835">
    <property type="entry name" value="BIOTIN PROTEIN LIGASE"/>
    <property type="match status" value="1"/>
</dbReference>
<name>A0A929BCS3_9PSEU</name>
<dbReference type="Pfam" id="PF02237">
    <property type="entry name" value="BPL_C"/>
    <property type="match status" value="1"/>
</dbReference>
<evidence type="ECO:0000256" key="5">
    <source>
        <dbReference type="ARBA" id="ARBA00024227"/>
    </source>
</evidence>
<evidence type="ECO:0000256" key="4">
    <source>
        <dbReference type="ARBA" id="ARBA00023267"/>
    </source>
</evidence>
<keyword evidence="1 7" id="KW-0436">Ligase</keyword>
<reference evidence="7" key="1">
    <citation type="submission" date="2020-10" db="EMBL/GenBank/DDBJ databases">
        <title>Diversity and distribution of actinomycetes associated with coral in the coast of Hainan.</title>
        <authorList>
            <person name="Li F."/>
        </authorList>
    </citation>
    <scope>NUCLEOTIDE SEQUENCE</scope>
    <source>
        <strain evidence="7">HNM0983</strain>
    </source>
</reference>
<dbReference type="RefSeq" id="WP_193930010.1">
    <property type="nucleotide sequence ID" value="NZ_JADEYC010000041.1"/>
</dbReference>
<dbReference type="CDD" id="cd16442">
    <property type="entry name" value="BPL"/>
    <property type="match status" value="1"/>
</dbReference>
<protein>
    <recommendedName>
        <fullName evidence="5">biotin--[biotin carboxyl-carrier protein] ligase</fullName>
        <ecNumber evidence="5">6.3.4.15</ecNumber>
    </recommendedName>
</protein>
<keyword evidence="4" id="KW-0092">Biotin</keyword>
<dbReference type="EC" id="6.3.4.15" evidence="5"/>
<dbReference type="NCBIfam" id="TIGR00121">
    <property type="entry name" value="birA_ligase"/>
    <property type="match status" value="1"/>
</dbReference>
<dbReference type="GO" id="GO:0005524">
    <property type="term" value="F:ATP binding"/>
    <property type="evidence" value="ECO:0007669"/>
    <property type="project" value="UniProtKB-KW"/>
</dbReference>
<dbReference type="PANTHER" id="PTHR12835:SF5">
    <property type="entry name" value="BIOTIN--PROTEIN LIGASE"/>
    <property type="match status" value="1"/>
</dbReference>
<evidence type="ECO:0000256" key="1">
    <source>
        <dbReference type="ARBA" id="ARBA00022598"/>
    </source>
</evidence>
<gene>
    <name evidence="7" type="ORF">IQ251_18240</name>
</gene>
<evidence type="ECO:0000256" key="3">
    <source>
        <dbReference type="ARBA" id="ARBA00022840"/>
    </source>
</evidence>
<organism evidence="7 8">
    <name type="scientific">Saccharopolyspora montiporae</name>
    <dbReference type="NCBI Taxonomy" id="2781240"/>
    <lineage>
        <taxon>Bacteria</taxon>
        <taxon>Bacillati</taxon>
        <taxon>Actinomycetota</taxon>
        <taxon>Actinomycetes</taxon>
        <taxon>Pseudonocardiales</taxon>
        <taxon>Pseudonocardiaceae</taxon>
        <taxon>Saccharopolyspora</taxon>
    </lineage>
</organism>
<dbReference type="InterPro" id="IPR004143">
    <property type="entry name" value="BPL_LPL_catalytic"/>
</dbReference>
<dbReference type="GO" id="GO:0004077">
    <property type="term" value="F:biotin--[biotin carboxyl-carrier protein] ligase activity"/>
    <property type="evidence" value="ECO:0007669"/>
    <property type="project" value="UniProtKB-EC"/>
</dbReference>
<dbReference type="InterPro" id="IPR004408">
    <property type="entry name" value="Biotin_CoA_COase_ligase"/>
</dbReference>
<dbReference type="InterPro" id="IPR003142">
    <property type="entry name" value="BPL_C"/>
</dbReference>
<dbReference type="SUPFAM" id="SSF50037">
    <property type="entry name" value="C-terminal domain of transcriptional repressors"/>
    <property type="match status" value="1"/>
</dbReference>
<keyword evidence="3" id="KW-0067">ATP-binding</keyword>
<evidence type="ECO:0000313" key="7">
    <source>
        <dbReference type="EMBL" id="MBE9376395.1"/>
    </source>
</evidence>
<evidence type="ECO:0000256" key="2">
    <source>
        <dbReference type="ARBA" id="ARBA00022741"/>
    </source>
</evidence>
<proteinExistence type="predicted"/>
<dbReference type="EMBL" id="JADEYC010000041">
    <property type="protein sequence ID" value="MBE9376395.1"/>
    <property type="molecule type" value="Genomic_DNA"/>
</dbReference>
<comment type="caution">
    <text evidence="7">The sequence shown here is derived from an EMBL/GenBank/DDBJ whole genome shotgun (WGS) entry which is preliminary data.</text>
</comment>
<keyword evidence="8" id="KW-1185">Reference proteome</keyword>